<gene>
    <name evidence="1" type="ORF">LARSCL_LOCUS16078</name>
</gene>
<name>A0AAV2B091_9ARAC</name>
<comment type="caution">
    <text evidence="1">The sequence shown here is derived from an EMBL/GenBank/DDBJ whole genome shotgun (WGS) entry which is preliminary data.</text>
</comment>
<evidence type="ECO:0000313" key="1">
    <source>
        <dbReference type="EMBL" id="CAL1289691.1"/>
    </source>
</evidence>
<keyword evidence="2" id="KW-1185">Reference proteome</keyword>
<protein>
    <submittedName>
        <fullName evidence="1">Uncharacterized protein</fullName>
    </submittedName>
</protein>
<proteinExistence type="predicted"/>
<dbReference type="AlphaFoldDB" id="A0AAV2B091"/>
<dbReference type="Proteomes" id="UP001497382">
    <property type="component" value="Unassembled WGS sequence"/>
</dbReference>
<sequence length="195" mass="22887">MLQCDRECASGTGFSLGTLIGHDDISASIMCENTMTEFVDGVDLSLEQYFTENSWKEMSNFEKRCYTNKKINYEFFLNLGLNPDKPDFMKKVKNHKYFNKIKEENRSNEKKEESVKLIEKISKMVQSKKNDVFFPLNKTSNNFIEKNRSCKNDFQNLMPRTKAYFKNLEILQELLERQLEKLEGNGSKERPISTK</sequence>
<reference evidence="1 2" key="1">
    <citation type="submission" date="2024-04" db="EMBL/GenBank/DDBJ databases">
        <authorList>
            <person name="Rising A."/>
            <person name="Reimegard J."/>
            <person name="Sonavane S."/>
            <person name="Akerstrom W."/>
            <person name="Nylinder S."/>
            <person name="Hedman E."/>
            <person name="Kallberg Y."/>
        </authorList>
    </citation>
    <scope>NUCLEOTIDE SEQUENCE [LARGE SCALE GENOMIC DNA]</scope>
</reference>
<evidence type="ECO:0000313" key="2">
    <source>
        <dbReference type="Proteomes" id="UP001497382"/>
    </source>
</evidence>
<dbReference type="EMBL" id="CAXIEN010000253">
    <property type="protein sequence ID" value="CAL1289691.1"/>
    <property type="molecule type" value="Genomic_DNA"/>
</dbReference>
<organism evidence="1 2">
    <name type="scientific">Larinioides sclopetarius</name>
    <dbReference type="NCBI Taxonomy" id="280406"/>
    <lineage>
        <taxon>Eukaryota</taxon>
        <taxon>Metazoa</taxon>
        <taxon>Ecdysozoa</taxon>
        <taxon>Arthropoda</taxon>
        <taxon>Chelicerata</taxon>
        <taxon>Arachnida</taxon>
        <taxon>Araneae</taxon>
        <taxon>Araneomorphae</taxon>
        <taxon>Entelegynae</taxon>
        <taxon>Araneoidea</taxon>
        <taxon>Araneidae</taxon>
        <taxon>Larinioides</taxon>
    </lineage>
</organism>
<accession>A0AAV2B091</accession>